<reference evidence="4" key="1">
    <citation type="submission" date="2013-03" db="EMBL/GenBank/DDBJ databases">
        <authorList>
            <person name="Jeffery W."/>
            <person name="Warren W."/>
            <person name="Wilson R.K."/>
        </authorList>
    </citation>
    <scope>NUCLEOTIDE SEQUENCE</scope>
    <source>
        <strain evidence="4">female</strain>
    </source>
</reference>
<dbReference type="GeneTree" id="ENSGT00940000154110"/>
<name>W5L5W8_ASTMX</name>
<sequence length="820" mass="97428">MTHPAHKPNIFTWKRLTKTPSSNKVQLTDGDINQWMKRVEMASEFAVSEVFSPQKVHTAKLSQAVALQSMEQLQDHDDAYSEAQAILSDWMNSKLRLELEVDEDQEELTDSSNKESPEKTATLSYNNFEDMYSRLAQEDESFEVNNFLQDLMEREVLDSGEVEGLRLDTEVERKRRDPGLTMQLRHQQVKERRLRRDAEREKHHKEQEVKKEAREEAQRLEREEQRRRKLEARKQEELIQQEMIRLRRHLEDKRNMEQLARKMERERLETQRASERSGMLKSASVTEKQLQCREQEMQAKAHILNLQVSKFVLEKRVRLGKAAALCDWRRQLRAWRAWRALVWVKREEREAERTEEELRMENRRCQVAEESDRRRLLRRSLNDWRLWCRMEKERKDLLKQKEETRRKMVALITAATSGKLSSENCTDSPVTAIPDVPIKPENHIQPVTPAPSTLTDRKASPPTQAWQVTRHHAALSPAELRQAHQRQPPNNAPRCQSAERGGRFEHRHLAQQQTIAEQRRLLKEQQELILHLQERQNFLDFRQEKVLLISCIVGVIAVETLRYTGEGFSQTRITLTNNKHLPRPPQAQMKAAEEERLRQEEEEKRMAAERRKEERRQQKERELEKQKRIEREQKLLKQAQEHYKRSLLLHRGLAPWKRLLEKSRTNSQEWDKITPETLTFSLSKHCLNVGRRNICLAYLFFSCLLIDPTVFQFMHLQCILEAQADRFFRAQALRKGFTALLDHATHQRLLSWTKEQQAEEHNDRRLVRRCLSGWIRLPAALREERVREERRERLRRKVAEILPDFRSSPVDGLWSPAPSH</sequence>
<evidence type="ECO:0000256" key="1">
    <source>
        <dbReference type="SAM" id="Coils"/>
    </source>
</evidence>
<evidence type="ECO:0000256" key="2">
    <source>
        <dbReference type="SAM" id="MobiDB-lite"/>
    </source>
</evidence>
<feature type="coiled-coil region" evidence="1">
    <location>
        <begin position="344"/>
        <end position="371"/>
    </location>
</feature>
<feature type="region of interest" description="Disordered" evidence="2">
    <location>
        <begin position="479"/>
        <end position="500"/>
    </location>
</feature>
<dbReference type="InterPro" id="IPR052270">
    <property type="entry name" value="CACF_protein"/>
</dbReference>
<feature type="compositionally biased region" description="Polar residues" evidence="2">
    <location>
        <begin position="418"/>
        <end position="429"/>
    </location>
</feature>
<reference evidence="4" key="2">
    <citation type="journal article" date="2014" name="Nat. Commun.">
        <title>The cavefish genome reveals candidate genes for eye loss.</title>
        <authorList>
            <person name="McGaugh S.E."/>
            <person name="Gross J.B."/>
            <person name="Aken B."/>
            <person name="Blin M."/>
            <person name="Borowsky R."/>
            <person name="Chalopin D."/>
            <person name="Hinaux H."/>
            <person name="Jeffery W.R."/>
            <person name="Keene A."/>
            <person name="Ma L."/>
            <person name="Minx P."/>
            <person name="Murphy D."/>
            <person name="O'Quin K.E."/>
            <person name="Retaux S."/>
            <person name="Rohner N."/>
            <person name="Searle S.M."/>
            <person name="Stahl B.A."/>
            <person name="Tabin C."/>
            <person name="Volff J.N."/>
            <person name="Yoshizawa M."/>
            <person name="Warren W.C."/>
        </authorList>
    </citation>
    <scope>NUCLEOTIDE SEQUENCE [LARGE SCALE GENOMIC DNA]</scope>
    <source>
        <strain evidence="4">female</strain>
    </source>
</reference>
<dbReference type="PANTHER" id="PTHR22028:SF5">
    <property type="entry name" value="COILED-COIL DOMAIN-CONTAINING PROTEIN 191"/>
    <property type="match status" value="1"/>
</dbReference>
<keyword evidence="4" id="KW-1185">Reference proteome</keyword>
<dbReference type="HOGENOM" id="CLU_015375_0_0_1"/>
<dbReference type="Proteomes" id="UP000018467">
    <property type="component" value="Unassembled WGS sequence"/>
</dbReference>
<dbReference type="eggNOG" id="ENOG502QS57">
    <property type="taxonomic scope" value="Eukaryota"/>
</dbReference>
<feature type="region of interest" description="Disordered" evidence="2">
    <location>
        <begin position="418"/>
        <end position="464"/>
    </location>
</feature>
<proteinExistence type="predicted"/>
<dbReference type="InParanoid" id="W5L5W8"/>
<dbReference type="Ensembl" id="ENSAMXT00000015230.2">
    <property type="protein sequence ID" value="ENSAMXP00000015230.2"/>
    <property type="gene ID" value="ENSAMXG00000014793.2"/>
</dbReference>
<keyword evidence="1" id="KW-0175">Coiled coil</keyword>
<protein>
    <submittedName>
        <fullName evidence="3">Coiled-coil domain containing 191</fullName>
    </submittedName>
</protein>
<reference evidence="3" key="3">
    <citation type="submission" date="2025-08" db="UniProtKB">
        <authorList>
            <consortium name="Ensembl"/>
        </authorList>
    </citation>
    <scope>IDENTIFICATION</scope>
</reference>
<dbReference type="AlphaFoldDB" id="W5L5W8"/>
<feature type="region of interest" description="Disordered" evidence="2">
    <location>
        <begin position="264"/>
        <end position="284"/>
    </location>
</feature>
<feature type="compositionally biased region" description="Basic and acidic residues" evidence="2">
    <location>
        <begin position="264"/>
        <end position="275"/>
    </location>
</feature>
<reference evidence="3" key="4">
    <citation type="submission" date="2025-09" db="UniProtKB">
        <authorList>
            <consortium name="Ensembl"/>
        </authorList>
    </citation>
    <scope>IDENTIFICATION</scope>
</reference>
<evidence type="ECO:0000313" key="4">
    <source>
        <dbReference type="Proteomes" id="UP000018467"/>
    </source>
</evidence>
<organism evidence="3 4">
    <name type="scientific">Astyanax mexicanus</name>
    <name type="common">Blind cave fish</name>
    <name type="synonym">Astyanax fasciatus mexicanus</name>
    <dbReference type="NCBI Taxonomy" id="7994"/>
    <lineage>
        <taxon>Eukaryota</taxon>
        <taxon>Metazoa</taxon>
        <taxon>Chordata</taxon>
        <taxon>Craniata</taxon>
        <taxon>Vertebrata</taxon>
        <taxon>Euteleostomi</taxon>
        <taxon>Actinopterygii</taxon>
        <taxon>Neopterygii</taxon>
        <taxon>Teleostei</taxon>
        <taxon>Ostariophysi</taxon>
        <taxon>Characiformes</taxon>
        <taxon>Characoidei</taxon>
        <taxon>Acestrorhamphidae</taxon>
        <taxon>Acestrorhamphinae</taxon>
        <taxon>Astyanax</taxon>
    </lineage>
</organism>
<feature type="compositionally biased region" description="Basic and acidic residues" evidence="2">
    <location>
        <begin position="188"/>
        <end position="220"/>
    </location>
</feature>
<dbReference type="Bgee" id="ENSAMXG00000014793">
    <property type="expression patterns" value="Expressed in ovary and 4 other cell types or tissues"/>
</dbReference>
<feature type="compositionally biased region" description="Basic and acidic residues" evidence="2">
    <location>
        <begin position="591"/>
        <end position="625"/>
    </location>
</feature>
<evidence type="ECO:0000313" key="3">
    <source>
        <dbReference type="Ensembl" id="ENSAMXP00000015230.2"/>
    </source>
</evidence>
<accession>W5L5W8</accession>
<feature type="region of interest" description="Disordered" evidence="2">
    <location>
        <begin position="174"/>
        <end position="220"/>
    </location>
</feature>
<dbReference type="PANTHER" id="PTHR22028">
    <property type="entry name" value="SFI1 SPINDLE BODY DOMAIN-CONTAINING PROTEIN-RELATED"/>
    <property type="match status" value="1"/>
</dbReference>
<feature type="region of interest" description="Disordered" evidence="2">
    <location>
        <begin position="577"/>
        <end position="625"/>
    </location>
</feature>